<name>A0A6J5WTT3_PRUAR</name>
<sequence>MENSFLLQRRIEATFELCNWSSGVDNDIQRILFQGNPFPNLETLSLDENTEIWYEAHGPLPAELFINLKRLHFLVHSPRTSSGEIDAVGTTLPHIKNLSLTKMEELMHLGNDNSESIFPNLEILEVYDCGKLKNLTSSAISFYNLTTLHVDGCMGLKYLVNYSVANVYTNSKPWKFSLVKASQK</sequence>
<organism evidence="1 2">
    <name type="scientific">Prunus armeniaca</name>
    <name type="common">Apricot</name>
    <name type="synonym">Armeniaca vulgaris</name>
    <dbReference type="NCBI Taxonomy" id="36596"/>
    <lineage>
        <taxon>Eukaryota</taxon>
        <taxon>Viridiplantae</taxon>
        <taxon>Streptophyta</taxon>
        <taxon>Embryophyta</taxon>
        <taxon>Tracheophyta</taxon>
        <taxon>Spermatophyta</taxon>
        <taxon>Magnoliopsida</taxon>
        <taxon>eudicotyledons</taxon>
        <taxon>Gunneridae</taxon>
        <taxon>Pentapetalae</taxon>
        <taxon>rosids</taxon>
        <taxon>fabids</taxon>
        <taxon>Rosales</taxon>
        <taxon>Rosaceae</taxon>
        <taxon>Amygdaloideae</taxon>
        <taxon>Amygdaleae</taxon>
        <taxon>Prunus</taxon>
    </lineage>
</organism>
<dbReference type="Proteomes" id="UP000507245">
    <property type="component" value="Unassembled WGS sequence"/>
</dbReference>
<dbReference type="AlphaFoldDB" id="A0A6J5WTT3"/>
<reference evidence="2" key="1">
    <citation type="journal article" date="2020" name="Genome Biol.">
        <title>Gamete binning: chromosome-level and haplotype-resolved genome assembly enabled by high-throughput single-cell sequencing of gamete genomes.</title>
        <authorList>
            <person name="Campoy J.A."/>
            <person name="Sun H."/>
            <person name="Goel M."/>
            <person name="Jiao W.-B."/>
            <person name="Folz-Donahue K."/>
            <person name="Wang N."/>
            <person name="Rubio M."/>
            <person name="Liu C."/>
            <person name="Kukat C."/>
            <person name="Ruiz D."/>
            <person name="Huettel B."/>
            <person name="Schneeberger K."/>
        </authorList>
    </citation>
    <scope>NUCLEOTIDE SEQUENCE [LARGE SCALE GENOMIC DNA]</scope>
    <source>
        <strain evidence="2">cv. Rojo Pasion</strain>
    </source>
</reference>
<dbReference type="InterPro" id="IPR032675">
    <property type="entry name" value="LRR_dom_sf"/>
</dbReference>
<evidence type="ECO:0000313" key="2">
    <source>
        <dbReference type="Proteomes" id="UP000507245"/>
    </source>
</evidence>
<protein>
    <submittedName>
        <fullName evidence="1">Uncharacterized protein</fullName>
    </submittedName>
</protein>
<accession>A0A6J5WTT3</accession>
<dbReference type="SUPFAM" id="SSF52047">
    <property type="entry name" value="RNI-like"/>
    <property type="match status" value="1"/>
</dbReference>
<keyword evidence="2" id="KW-1185">Reference proteome</keyword>
<dbReference type="OrthoDB" id="1165828at2759"/>
<dbReference type="EMBL" id="CAEKKB010000003">
    <property type="protein sequence ID" value="CAB4302584.1"/>
    <property type="molecule type" value="Genomic_DNA"/>
</dbReference>
<gene>
    <name evidence="1" type="ORF">ORAREDHAP_LOCUS18396</name>
</gene>
<proteinExistence type="predicted"/>
<evidence type="ECO:0000313" key="1">
    <source>
        <dbReference type="EMBL" id="CAB4302584.1"/>
    </source>
</evidence>
<dbReference type="Gene3D" id="3.80.10.10">
    <property type="entry name" value="Ribonuclease Inhibitor"/>
    <property type="match status" value="1"/>
</dbReference>